<dbReference type="RefSeq" id="WP_184076505.1">
    <property type="nucleotide sequence ID" value="NZ_JACIJP010000001.1"/>
</dbReference>
<accession>A0A841J144</accession>
<dbReference type="Pfam" id="PF13670">
    <property type="entry name" value="PepSY_2"/>
    <property type="match status" value="1"/>
</dbReference>
<name>A0A841J144_9SPHN</name>
<evidence type="ECO:0000256" key="1">
    <source>
        <dbReference type="SAM" id="SignalP"/>
    </source>
</evidence>
<dbReference type="InterPro" id="IPR025711">
    <property type="entry name" value="PepSY"/>
</dbReference>
<organism evidence="3 4">
    <name type="scientific">Sphingobium subterraneum</name>
    <dbReference type="NCBI Taxonomy" id="627688"/>
    <lineage>
        <taxon>Bacteria</taxon>
        <taxon>Pseudomonadati</taxon>
        <taxon>Pseudomonadota</taxon>
        <taxon>Alphaproteobacteria</taxon>
        <taxon>Sphingomonadales</taxon>
        <taxon>Sphingomonadaceae</taxon>
        <taxon>Sphingobium</taxon>
    </lineage>
</organism>
<dbReference type="Proteomes" id="UP000552700">
    <property type="component" value="Unassembled WGS sequence"/>
</dbReference>
<gene>
    <name evidence="3" type="ORF">FHS92_000102</name>
</gene>
<evidence type="ECO:0000313" key="4">
    <source>
        <dbReference type="Proteomes" id="UP000552700"/>
    </source>
</evidence>
<evidence type="ECO:0000259" key="2">
    <source>
        <dbReference type="Pfam" id="PF13670"/>
    </source>
</evidence>
<comment type="caution">
    <text evidence="3">The sequence shown here is derived from an EMBL/GenBank/DDBJ whole genome shotgun (WGS) entry which is preliminary data.</text>
</comment>
<dbReference type="AlphaFoldDB" id="A0A841J144"/>
<keyword evidence="4" id="KW-1185">Reference proteome</keyword>
<feature type="chain" id="PRO_5032950674" description="PepSY domain-containing protein" evidence="1">
    <location>
        <begin position="27"/>
        <end position="108"/>
    </location>
</feature>
<feature type="signal peptide" evidence="1">
    <location>
        <begin position="1"/>
        <end position="26"/>
    </location>
</feature>
<protein>
    <recommendedName>
        <fullName evidence="2">PepSY domain-containing protein</fullName>
    </recommendedName>
</protein>
<feature type="domain" description="PepSY" evidence="2">
    <location>
        <begin position="12"/>
        <end position="89"/>
    </location>
</feature>
<sequence length="108" mass="12185">MKQYNTPFLAVLLAAPALFLSTPARADGDVRCNSGPQQNWKPMSALKKQAWLEGWTVQKAQIEGDCYEVYARTENGQAVEAFFHPVTLQKLLVLRRGREIYRAPGFTN</sequence>
<keyword evidence="1" id="KW-0732">Signal</keyword>
<reference evidence="3 4" key="1">
    <citation type="submission" date="2020-08" db="EMBL/GenBank/DDBJ databases">
        <title>Genomic Encyclopedia of Type Strains, Phase IV (KMG-IV): sequencing the most valuable type-strain genomes for metagenomic binning, comparative biology and taxonomic classification.</title>
        <authorList>
            <person name="Goeker M."/>
        </authorList>
    </citation>
    <scope>NUCLEOTIDE SEQUENCE [LARGE SCALE GENOMIC DNA]</scope>
    <source>
        <strain evidence="3 4">DSM 102255</strain>
    </source>
</reference>
<evidence type="ECO:0000313" key="3">
    <source>
        <dbReference type="EMBL" id="MBB6122395.1"/>
    </source>
</evidence>
<dbReference type="EMBL" id="JACIJP010000001">
    <property type="protein sequence ID" value="MBB6122395.1"/>
    <property type="molecule type" value="Genomic_DNA"/>
</dbReference>
<proteinExistence type="predicted"/>